<comment type="catalytic activity">
    <reaction evidence="10 15">
        <text>L-isoleucine + 2-oxoglutarate = (S)-3-methyl-2-oxopentanoate + L-glutamate</text>
        <dbReference type="Rhea" id="RHEA:24801"/>
        <dbReference type="ChEBI" id="CHEBI:16810"/>
        <dbReference type="ChEBI" id="CHEBI:29985"/>
        <dbReference type="ChEBI" id="CHEBI:35146"/>
        <dbReference type="ChEBI" id="CHEBI:58045"/>
        <dbReference type="EC" id="2.6.1.42"/>
    </reaction>
</comment>
<dbReference type="GeneID" id="97230704"/>
<dbReference type="InterPro" id="IPR043132">
    <property type="entry name" value="BCAT-like_C"/>
</dbReference>
<dbReference type="UniPathway" id="UPA00049">
    <property type="reaction ID" value="UER00062"/>
</dbReference>
<dbReference type="InterPro" id="IPR005786">
    <property type="entry name" value="B_amino_transII"/>
</dbReference>
<dbReference type="GO" id="GO:0009099">
    <property type="term" value="P:L-valine biosynthetic process"/>
    <property type="evidence" value="ECO:0007669"/>
    <property type="project" value="UniProtKB-UniPathway"/>
</dbReference>
<evidence type="ECO:0000256" key="5">
    <source>
        <dbReference type="ARBA" id="ARBA00009320"/>
    </source>
</evidence>
<organism evidence="17 18">
    <name type="scientific">Leuconostoc pseudomesenteroides</name>
    <dbReference type="NCBI Taxonomy" id="33968"/>
    <lineage>
        <taxon>Bacteria</taxon>
        <taxon>Bacillati</taxon>
        <taxon>Bacillota</taxon>
        <taxon>Bacilli</taxon>
        <taxon>Lactobacillales</taxon>
        <taxon>Lactobacillaceae</taxon>
        <taxon>Leuconostoc</taxon>
    </lineage>
</organism>
<dbReference type="GO" id="GO:0009097">
    <property type="term" value="P:isoleucine biosynthetic process"/>
    <property type="evidence" value="ECO:0007669"/>
    <property type="project" value="UniProtKB-UniPathway"/>
</dbReference>
<dbReference type="PANTHER" id="PTHR42825">
    <property type="entry name" value="AMINO ACID AMINOTRANSFERASE"/>
    <property type="match status" value="1"/>
</dbReference>
<comment type="pathway">
    <text evidence="4 16">Amino-acid biosynthesis; L-leucine biosynthesis; L-leucine from 3-methyl-2-oxobutanoate: step 4/4.</text>
</comment>
<comment type="catalytic activity">
    <reaction evidence="9 15">
        <text>L-valine + 2-oxoglutarate = 3-methyl-2-oxobutanoate + L-glutamate</text>
        <dbReference type="Rhea" id="RHEA:24813"/>
        <dbReference type="ChEBI" id="CHEBI:11851"/>
        <dbReference type="ChEBI" id="CHEBI:16810"/>
        <dbReference type="ChEBI" id="CHEBI:29985"/>
        <dbReference type="ChEBI" id="CHEBI:57762"/>
        <dbReference type="EC" id="2.6.1.42"/>
    </reaction>
</comment>
<dbReference type="CDD" id="cd01557">
    <property type="entry name" value="BCAT_beta_family"/>
    <property type="match status" value="1"/>
</dbReference>
<dbReference type="SUPFAM" id="SSF56752">
    <property type="entry name" value="D-aminoacid aminotransferase-like PLP-dependent enzymes"/>
    <property type="match status" value="1"/>
</dbReference>
<dbReference type="GO" id="GO:0052654">
    <property type="term" value="F:L-leucine-2-oxoglutarate transaminase activity"/>
    <property type="evidence" value="ECO:0007669"/>
    <property type="project" value="RHEA"/>
</dbReference>
<keyword evidence="7 15" id="KW-0808">Transferase</keyword>
<dbReference type="GO" id="GO:0052656">
    <property type="term" value="F:L-isoleucine-2-oxoglutarate transaminase activity"/>
    <property type="evidence" value="ECO:0007669"/>
    <property type="project" value="RHEA"/>
</dbReference>
<comment type="similarity">
    <text evidence="5 13">Belongs to the class-IV pyridoxal-phosphate-dependent aminotransferase family.</text>
</comment>
<dbReference type="RefSeq" id="WP_004911548.1">
    <property type="nucleotide sequence ID" value="NZ_JBDNPD010000007.1"/>
</dbReference>
<dbReference type="Pfam" id="PF01063">
    <property type="entry name" value="Aminotran_4"/>
    <property type="match status" value="1"/>
</dbReference>
<feature type="modified residue" description="N6-(pyridoxal phosphate)lysine" evidence="12">
    <location>
        <position position="190"/>
    </location>
</feature>
<evidence type="ECO:0000313" key="18">
    <source>
        <dbReference type="Proteomes" id="UP000192288"/>
    </source>
</evidence>
<comment type="catalytic activity">
    <reaction evidence="11 15">
        <text>L-leucine + 2-oxoglutarate = 4-methyl-2-oxopentanoate + L-glutamate</text>
        <dbReference type="Rhea" id="RHEA:18321"/>
        <dbReference type="ChEBI" id="CHEBI:16810"/>
        <dbReference type="ChEBI" id="CHEBI:17865"/>
        <dbReference type="ChEBI" id="CHEBI:29985"/>
        <dbReference type="ChEBI" id="CHEBI:57427"/>
        <dbReference type="EC" id="2.6.1.42"/>
    </reaction>
</comment>
<comment type="pathway">
    <text evidence="3 16">Amino-acid biosynthesis; L-valine biosynthesis; L-valine from pyruvate: step 4/4.</text>
</comment>
<dbReference type="GO" id="GO:0052655">
    <property type="term" value="F:L-valine-2-oxoglutarate transaminase activity"/>
    <property type="evidence" value="ECO:0007669"/>
    <property type="project" value="RHEA"/>
</dbReference>
<keyword evidence="15" id="KW-0100">Branched-chain amino acid biosynthesis</keyword>
<evidence type="ECO:0000256" key="16">
    <source>
        <dbReference type="RuleBase" id="RU004519"/>
    </source>
</evidence>
<dbReference type="InterPro" id="IPR018300">
    <property type="entry name" value="Aminotrans_IV_CS"/>
</dbReference>
<dbReference type="AlphaFoldDB" id="A0A1X0VEI8"/>
<evidence type="ECO:0000256" key="13">
    <source>
        <dbReference type="RuleBase" id="RU004106"/>
    </source>
</evidence>
<accession>A0A1X0VEI8</accession>
<comment type="caution">
    <text evidence="17">The sequence shown here is derived from an EMBL/GenBank/DDBJ whole genome shotgun (WGS) entry which is preliminary data.</text>
</comment>
<evidence type="ECO:0000256" key="8">
    <source>
        <dbReference type="ARBA" id="ARBA00022898"/>
    </source>
</evidence>
<dbReference type="EC" id="2.6.1.42" evidence="15"/>
<dbReference type="PANTHER" id="PTHR42825:SF2">
    <property type="entry name" value="BRANCHED-CHAIN-AMINO-ACID AMINOTRANSFERASE 3, CHLOROPLASTIC-RELATED"/>
    <property type="match status" value="1"/>
</dbReference>
<dbReference type="UniPathway" id="UPA00048">
    <property type="reaction ID" value="UER00073"/>
</dbReference>
<keyword evidence="15" id="KW-0028">Amino-acid biosynthesis</keyword>
<evidence type="ECO:0000256" key="2">
    <source>
        <dbReference type="ARBA" id="ARBA00004824"/>
    </source>
</evidence>
<dbReference type="STRING" id="33968.BMS77_05355"/>
<evidence type="ECO:0000256" key="1">
    <source>
        <dbReference type="ARBA" id="ARBA00001933"/>
    </source>
</evidence>
<comment type="pathway">
    <text evidence="2 16">Amino-acid biosynthesis; L-isoleucine biosynthesis; L-isoleucine from 2-oxobutanoate: step 4/4.</text>
</comment>
<dbReference type="FunFam" id="3.30.470.10:FF:000004">
    <property type="entry name" value="Branched-chain-amino-acid aminotransferase"/>
    <property type="match status" value="1"/>
</dbReference>
<dbReference type="PIRSF" id="PIRSF006468">
    <property type="entry name" value="BCAT1"/>
    <property type="match status" value="1"/>
</dbReference>
<proteinExistence type="inferred from homology"/>
<reference evidence="17 18" key="1">
    <citation type="journal article" date="2017" name="Front. Microbiol.">
        <title>Genomic Characterization of Dairy Associated Leuconostoc Species and Diversity of Leuconostocs in Undefined Mixed Mesophilic Starter Cultures.</title>
        <authorList>
            <person name="Frantzen C.A."/>
            <person name="Kot W."/>
            <person name="Pedersen T.B."/>
            <person name="Ardo Y.M."/>
            <person name="Broadbent J.R."/>
            <person name="Neve H."/>
            <person name="Hansen L.H."/>
            <person name="Dal Bello F."/>
            <person name="Ostlie H.M."/>
            <person name="Kleppen H.P."/>
            <person name="Vogensen F.K."/>
            <person name="Holo H."/>
        </authorList>
    </citation>
    <scope>NUCLEOTIDE SEQUENCE [LARGE SCALE GENOMIC DNA]</scope>
    <source>
        <strain evidence="17 18">LMGCF08</strain>
    </source>
</reference>
<evidence type="ECO:0000256" key="12">
    <source>
        <dbReference type="PIRSR" id="PIRSR006468-1"/>
    </source>
</evidence>
<dbReference type="NCBIfam" id="TIGR01123">
    <property type="entry name" value="ilvE_II"/>
    <property type="match status" value="1"/>
</dbReference>
<dbReference type="InterPro" id="IPR001544">
    <property type="entry name" value="Aminotrans_IV"/>
</dbReference>
<evidence type="ECO:0000256" key="14">
    <source>
        <dbReference type="RuleBase" id="RU004516"/>
    </source>
</evidence>
<dbReference type="Gene3D" id="3.20.10.10">
    <property type="entry name" value="D-amino Acid Aminotransferase, subunit A, domain 2"/>
    <property type="match status" value="1"/>
</dbReference>
<dbReference type="InterPro" id="IPR033939">
    <property type="entry name" value="BCAT_family"/>
</dbReference>
<dbReference type="GO" id="GO:0009098">
    <property type="term" value="P:L-leucine biosynthetic process"/>
    <property type="evidence" value="ECO:0007669"/>
    <property type="project" value="UniProtKB-UniPathway"/>
</dbReference>
<protein>
    <recommendedName>
        <fullName evidence="15">Branched-chain-amino-acid aminotransferase</fullName>
        <ecNumber evidence="15">2.6.1.42</ecNumber>
    </recommendedName>
</protein>
<evidence type="ECO:0000256" key="15">
    <source>
        <dbReference type="RuleBase" id="RU004517"/>
    </source>
</evidence>
<dbReference type="eggNOG" id="COG0115">
    <property type="taxonomic scope" value="Bacteria"/>
</dbReference>
<sequence length="347" mass="38036">MSEQQKAKPEDFDWDNLGFEYHDLPYRFRAYYKDGKWSEGGLETDANIPVNEAATGLHYGQNIFEGLKVYRRKDGGANLFRPDRNAKRLQNSADRLMMAPVPEELFLRALKEVTKANQDFIPPYGTGATLYLRPFEFGGGPVVGVHPADNYVFEVYATPVGAYYKGGLTPTAYVTNHYDRAAHGGTGAAKAGGNYGASMLAGDEAHKAGYSDVVYLDPRLHENIEELGSANFFGITKDGRFLTPKSPSILPSVTKYSLLAVAQELGLEAEETTISINDLDQFAEAGAMGTAAVISPVGSITHQGNKHVFYSETEVGPWTQKLYDRLTAIQYGDQEGPEGWAVDVPLD</sequence>
<dbReference type="Gene3D" id="3.30.470.10">
    <property type="match status" value="1"/>
</dbReference>
<evidence type="ECO:0000256" key="11">
    <source>
        <dbReference type="ARBA" id="ARBA00049229"/>
    </source>
</evidence>
<evidence type="ECO:0000256" key="7">
    <source>
        <dbReference type="ARBA" id="ARBA00022679"/>
    </source>
</evidence>
<keyword evidence="6 15" id="KW-0032">Aminotransferase</keyword>
<dbReference type="UniPathway" id="UPA00047">
    <property type="reaction ID" value="UER00058"/>
</dbReference>
<dbReference type="NCBIfam" id="NF009897">
    <property type="entry name" value="PRK13357.1"/>
    <property type="match status" value="1"/>
</dbReference>
<dbReference type="Proteomes" id="UP000192288">
    <property type="component" value="Unassembled WGS sequence"/>
</dbReference>
<comment type="cofactor">
    <cofactor evidence="1 14">
        <name>pyridoxal 5'-phosphate</name>
        <dbReference type="ChEBI" id="CHEBI:597326"/>
    </cofactor>
</comment>
<dbReference type="InterPro" id="IPR036038">
    <property type="entry name" value="Aminotransferase-like"/>
</dbReference>
<dbReference type="InterPro" id="IPR043131">
    <property type="entry name" value="BCAT-like_N"/>
</dbReference>
<dbReference type="PROSITE" id="PS00770">
    <property type="entry name" value="AA_TRANSFER_CLASS_4"/>
    <property type="match status" value="1"/>
</dbReference>
<evidence type="ECO:0000256" key="10">
    <source>
        <dbReference type="ARBA" id="ARBA00048798"/>
    </source>
</evidence>
<dbReference type="EMBL" id="MPLS01000008">
    <property type="protein sequence ID" value="ORI98118.1"/>
    <property type="molecule type" value="Genomic_DNA"/>
</dbReference>
<evidence type="ECO:0000256" key="6">
    <source>
        <dbReference type="ARBA" id="ARBA00022576"/>
    </source>
</evidence>
<evidence type="ECO:0000256" key="4">
    <source>
        <dbReference type="ARBA" id="ARBA00005072"/>
    </source>
</evidence>
<evidence type="ECO:0000256" key="9">
    <source>
        <dbReference type="ARBA" id="ARBA00048212"/>
    </source>
</evidence>
<evidence type="ECO:0000256" key="3">
    <source>
        <dbReference type="ARBA" id="ARBA00004931"/>
    </source>
</evidence>
<evidence type="ECO:0000313" key="17">
    <source>
        <dbReference type="EMBL" id="ORI98118.1"/>
    </source>
</evidence>
<name>A0A1X0VEI8_LEUPS</name>
<keyword evidence="8 14" id="KW-0663">Pyridoxal phosphate</keyword>
<gene>
    <name evidence="17" type="ORF">BMR96_03355</name>
</gene>